<dbReference type="Gene3D" id="2.30.220.10">
    <property type="entry name" value="f41 fragment of flagellin, C-terminal domain"/>
    <property type="match status" value="1"/>
</dbReference>
<organism evidence="7 8">
    <name type="scientific">Litorivivens lipolytica</name>
    <dbReference type="NCBI Taxonomy" id="1524264"/>
    <lineage>
        <taxon>Bacteria</taxon>
        <taxon>Pseudomonadati</taxon>
        <taxon>Pseudomonadota</taxon>
        <taxon>Gammaproteobacteria</taxon>
        <taxon>Litorivivens</taxon>
    </lineage>
</organism>
<sequence length="476" mass="48105">MSLVINTNVASLNAQRNVDRSQGDLNTALQRLSTGLRINSAKDDAAGLAISTRFTTQINGLNQAVRNANDGISLAQTGEAALDEITNNLQRIRELAVQSANATNSASDRQALDEEVQQRLAEINRIAGQTSFNGQKILDGSFGTAQFQVGANVGETISVNLATGVKATQIGQIASGTNTVTTGAFAANDFSIAVGSNDAVNVGASTAGSEGIDATLTEGGQAASSAFAKAEAINSAGISGLSATATTSATIAFTDVTSAGGAGTYSLQINDTMIYDGTVVSATLDIDDVAAAINQNSASTGVTAEVDGTDIVLTAADGRTVQIDETLGGDTAGGVGDSTNYGSLTLSASDTITLAGDPSTAGFSAGTIALDTATVSSASVTTVANSNTAIQRVDAALESVSTLRGDFGAVQNRFESTITNLQTISENLSASRSRIQDADFAAETAKLTRAQILQQAGISILAQANSAPQSVLSLLQ</sequence>
<evidence type="ECO:0000259" key="6">
    <source>
        <dbReference type="Pfam" id="PF00700"/>
    </source>
</evidence>
<keyword evidence="7" id="KW-0966">Cell projection</keyword>
<dbReference type="AlphaFoldDB" id="A0A7W4W2Q9"/>
<dbReference type="InterPro" id="IPR042187">
    <property type="entry name" value="Flagellin_C_sub2"/>
</dbReference>
<dbReference type="PANTHER" id="PTHR42792">
    <property type="entry name" value="FLAGELLIN"/>
    <property type="match status" value="1"/>
</dbReference>
<evidence type="ECO:0000313" key="7">
    <source>
        <dbReference type="EMBL" id="MBB3046375.1"/>
    </source>
</evidence>
<dbReference type="GO" id="GO:0005198">
    <property type="term" value="F:structural molecule activity"/>
    <property type="evidence" value="ECO:0007669"/>
    <property type="project" value="UniProtKB-UniRule"/>
</dbReference>
<name>A0A7W4W2Q9_9GAMM</name>
<comment type="caution">
    <text evidence="7">The sequence shown here is derived from an EMBL/GenBank/DDBJ whole genome shotgun (WGS) entry which is preliminary data.</text>
</comment>
<protein>
    <recommendedName>
        <fullName evidence="4">Flagellin</fullName>
    </recommendedName>
</protein>
<evidence type="ECO:0000256" key="3">
    <source>
        <dbReference type="ARBA" id="ARBA00023143"/>
    </source>
</evidence>
<dbReference type="GO" id="GO:0009288">
    <property type="term" value="C:bacterial-type flagellum"/>
    <property type="evidence" value="ECO:0007669"/>
    <property type="project" value="UniProtKB-SubCell"/>
</dbReference>
<dbReference type="Gene3D" id="1.20.1330.10">
    <property type="entry name" value="f41 fragment of flagellin, N-terminal domain"/>
    <property type="match status" value="1"/>
</dbReference>
<keyword evidence="2 4" id="KW-0964">Secreted</keyword>
<reference evidence="7 8" key="1">
    <citation type="submission" date="2020-08" db="EMBL/GenBank/DDBJ databases">
        <title>Genomic Encyclopedia of Type Strains, Phase III (KMG-III): the genomes of soil and plant-associated and newly described type strains.</title>
        <authorList>
            <person name="Whitman W."/>
        </authorList>
    </citation>
    <scope>NUCLEOTIDE SEQUENCE [LARGE SCALE GENOMIC DNA]</scope>
    <source>
        <strain evidence="7 8">CECT 8654</strain>
    </source>
</reference>
<evidence type="ECO:0000256" key="2">
    <source>
        <dbReference type="ARBA" id="ARBA00022525"/>
    </source>
</evidence>
<dbReference type="Proteomes" id="UP000537130">
    <property type="component" value="Unassembled WGS sequence"/>
</dbReference>
<dbReference type="PANTHER" id="PTHR42792:SF2">
    <property type="entry name" value="FLAGELLIN"/>
    <property type="match status" value="1"/>
</dbReference>
<dbReference type="Gene3D" id="2.170.280.10">
    <property type="entry name" value="f41 fragment of flagellin, middle domain"/>
    <property type="match status" value="1"/>
</dbReference>
<dbReference type="PRINTS" id="PR00207">
    <property type="entry name" value="FLAGELLIN"/>
</dbReference>
<keyword evidence="7" id="KW-0282">Flagellum</keyword>
<evidence type="ECO:0000256" key="1">
    <source>
        <dbReference type="ARBA" id="ARBA00005709"/>
    </source>
</evidence>
<evidence type="ECO:0000259" key="5">
    <source>
        <dbReference type="Pfam" id="PF00669"/>
    </source>
</evidence>
<dbReference type="Pfam" id="PF07196">
    <property type="entry name" value="Flagellin_IN"/>
    <property type="match status" value="1"/>
</dbReference>
<keyword evidence="8" id="KW-1185">Reference proteome</keyword>
<feature type="domain" description="Flagellin N-terminal" evidence="5">
    <location>
        <begin position="5"/>
        <end position="141"/>
    </location>
</feature>
<comment type="function">
    <text evidence="4">Flagellin is the subunit protein which polymerizes to form the filaments of bacterial flagella.</text>
</comment>
<feature type="domain" description="Flagellin C-terminal" evidence="6">
    <location>
        <begin position="390"/>
        <end position="475"/>
    </location>
</feature>
<dbReference type="GO" id="GO:0005576">
    <property type="term" value="C:extracellular region"/>
    <property type="evidence" value="ECO:0007669"/>
    <property type="project" value="UniProtKB-SubCell"/>
</dbReference>
<dbReference type="InterPro" id="IPR001029">
    <property type="entry name" value="Flagellin_N"/>
</dbReference>
<dbReference type="InterPro" id="IPR046358">
    <property type="entry name" value="Flagellin_C"/>
</dbReference>
<dbReference type="SUPFAM" id="SSF64518">
    <property type="entry name" value="Phase 1 flagellin"/>
    <property type="match status" value="1"/>
</dbReference>
<dbReference type="Pfam" id="PF00700">
    <property type="entry name" value="Flagellin_C"/>
    <property type="match status" value="1"/>
</dbReference>
<evidence type="ECO:0000313" key="8">
    <source>
        <dbReference type="Proteomes" id="UP000537130"/>
    </source>
</evidence>
<dbReference type="EMBL" id="JACHWY010000001">
    <property type="protein sequence ID" value="MBB3046375.1"/>
    <property type="molecule type" value="Genomic_DNA"/>
</dbReference>
<dbReference type="Gene3D" id="6.10.280.190">
    <property type="match status" value="1"/>
</dbReference>
<keyword evidence="7" id="KW-0969">Cilium</keyword>
<keyword evidence="3 4" id="KW-0975">Bacterial flagellum</keyword>
<comment type="subcellular location">
    <subcellularLocation>
        <location evidence="4">Secreted</location>
    </subcellularLocation>
    <subcellularLocation>
        <location evidence="4">Bacterial flagellum</location>
    </subcellularLocation>
</comment>
<proteinExistence type="inferred from homology"/>
<dbReference type="InterPro" id="IPR001492">
    <property type="entry name" value="Flagellin"/>
</dbReference>
<dbReference type="InterPro" id="IPR010810">
    <property type="entry name" value="Flagellin_hook_IN_motif"/>
</dbReference>
<gene>
    <name evidence="7" type="ORF">FHR99_000611</name>
</gene>
<comment type="similarity">
    <text evidence="1 4">Belongs to the bacterial flagellin family.</text>
</comment>
<dbReference type="Gene3D" id="6.10.10.10">
    <property type="entry name" value="Flagellar export chaperone, C-terminal domain"/>
    <property type="match status" value="1"/>
</dbReference>
<dbReference type="Pfam" id="PF00669">
    <property type="entry name" value="Flagellin_N"/>
    <property type="match status" value="1"/>
</dbReference>
<dbReference type="RefSeq" id="WP_183409074.1">
    <property type="nucleotide sequence ID" value="NZ_JACHWY010000001.1"/>
</dbReference>
<evidence type="ECO:0000256" key="4">
    <source>
        <dbReference type="RuleBase" id="RU362073"/>
    </source>
</evidence>
<accession>A0A7W4W2Q9</accession>